<dbReference type="InterPro" id="IPR013876">
    <property type="entry name" value="TFIIH_BTF_p62_N"/>
</dbReference>
<comment type="caution">
    <text evidence="9">The sequence shown here is derived from an EMBL/GenBank/DDBJ whole genome shotgun (WGS) entry which is preliminary data.</text>
</comment>
<feature type="compositionally biased region" description="Low complexity" evidence="7">
    <location>
        <begin position="126"/>
        <end position="138"/>
    </location>
</feature>
<evidence type="ECO:0000256" key="5">
    <source>
        <dbReference type="ARBA" id="ARBA00023163"/>
    </source>
</evidence>
<dbReference type="GO" id="GO:0006351">
    <property type="term" value="P:DNA-templated transcription"/>
    <property type="evidence" value="ECO:0007669"/>
    <property type="project" value="InterPro"/>
</dbReference>
<evidence type="ECO:0000256" key="6">
    <source>
        <dbReference type="ARBA" id="ARBA00023242"/>
    </source>
</evidence>
<accession>A0A9W9BR39</accession>
<evidence type="ECO:0000256" key="3">
    <source>
        <dbReference type="ARBA" id="ARBA00022737"/>
    </source>
</evidence>
<protein>
    <submittedName>
        <fullName evidence="9">RNA polymerase II transcription factor B subunit 1</fullName>
    </submittedName>
</protein>
<dbReference type="SMART" id="SM00751">
    <property type="entry name" value="BSD"/>
    <property type="match status" value="2"/>
</dbReference>
<dbReference type="SUPFAM" id="SSF50729">
    <property type="entry name" value="PH domain-like"/>
    <property type="match status" value="1"/>
</dbReference>
<evidence type="ECO:0000313" key="10">
    <source>
        <dbReference type="Proteomes" id="UP001140502"/>
    </source>
</evidence>
<dbReference type="OrthoDB" id="360521at2759"/>
<dbReference type="InterPro" id="IPR011993">
    <property type="entry name" value="PH-like_dom_sf"/>
</dbReference>
<evidence type="ECO:0000313" key="9">
    <source>
        <dbReference type="EMBL" id="KAJ4324766.1"/>
    </source>
</evidence>
<dbReference type="PANTHER" id="PTHR12856">
    <property type="entry name" value="TRANSCRIPTION INITIATION FACTOR IIH-RELATED"/>
    <property type="match status" value="1"/>
</dbReference>
<dbReference type="EMBL" id="JAPEUR010000056">
    <property type="protein sequence ID" value="KAJ4324766.1"/>
    <property type="molecule type" value="Genomic_DNA"/>
</dbReference>
<proteinExistence type="inferred from homology"/>
<evidence type="ECO:0000256" key="1">
    <source>
        <dbReference type="ARBA" id="ARBA00004123"/>
    </source>
</evidence>
<evidence type="ECO:0000256" key="4">
    <source>
        <dbReference type="ARBA" id="ARBA00023015"/>
    </source>
</evidence>
<gene>
    <name evidence="9" type="primary">TFB1</name>
    <name evidence="9" type="ORF">N0V84_003748</name>
</gene>
<dbReference type="GO" id="GO:0006289">
    <property type="term" value="P:nucleotide-excision repair"/>
    <property type="evidence" value="ECO:0007669"/>
    <property type="project" value="InterPro"/>
</dbReference>
<keyword evidence="5" id="KW-0804">Transcription</keyword>
<dbReference type="AlphaFoldDB" id="A0A9W9BR39"/>
<dbReference type="PROSITE" id="PS50858">
    <property type="entry name" value="BSD"/>
    <property type="match status" value="1"/>
</dbReference>
<comment type="similarity">
    <text evidence="2">Belongs to the TFB1 family.</text>
</comment>
<name>A0A9W9BR39_9HYPO</name>
<keyword evidence="10" id="KW-1185">Reference proteome</keyword>
<dbReference type="Pfam" id="PF03909">
    <property type="entry name" value="BSD"/>
    <property type="match status" value="2"/>
</dbReference>
<dbReference type="InterPro" id="IPR005607">
    <property type="entry name" value="BSD_dom"/>
</dbReference>
<keyword evidence="3" id="KW-0677">Repeat</keyword>
<comment type="subcellular location">
    <subcellularLocation>
        <location evidence="1">Nucleus</location>
    </subcellularLocation>
</comment>
<reference evidence="9" key="1">
    <citation type="submission" date="2022-10" db="EMBL/GenBank/DDBJ databases">
        <title>Tapping the CABI collections for fungal endophytes: first genome assemblies for Collariella, Neodidymelliopsis, Ascochyta clinopodiicola, Didymella pomorum, Didymosphaeria variabile, Neocosmospora piperis and Neocucurbitaria cava.</title>
        <authorList>
            <person name="Hill R."/>
        </authorList>
    </citation>
    <scope>NUCLEOTIDE SEQUENCE</scope>
    <source>
        <strain evidence="9">IMI 366586</strain>
    </source>
</reference>
<dbReference type="InterPro" id="IPR027079">
    <property type="entry name" value="Tfb1/GTF2H1"/>
</dbReference>
<keyword evidence="6" id="KW-0539">Nucleus</keyword>
<dbReference type="Pfam" id="PF08567">
    <property type="entry name" value="PH_TFIIH"/>
    <property type="match status" value="1"/>
</dbReference>
<feature type="region of interest" description="Disordered" evidence="7">
    <location>
        <begin position="470"/>
        <end position="495"/>
    </location>
</feature>
<dbReference type="Proteomes" id="UP001140502">
    <property type="component" value="Unassembled WGS sequence"/>
</dbReference>
<sequence length="652" mass="71422">MAIPVGRTLFKKKDGILTLTSDHQFVTWTPNSGGPPTISLSVSNITNLQQTPDTSAKVMLKVFEKTSESADPATYLFHFNTPEAKAEAKAVKDLLSSLLAASRTNDAGVPKPSVPGTGTGTGTGGSSTPTANGNAGSGSASMAFASAVNSQPTSLRWFDDAHLKNDIELQRSLMSKDTSLNQTYMEAMQTKPDSISGAAFNAQFWSTRTNLLRSHAIETNQKKGAYNVLSTVKPKTVDGELKLNISVEQVQMIFAQHPLIKRVYNENVPRLSEAEFWSRFFLSRLSKKLRGERVTENDPNDPLFDKYDPSENTVAVQSKIMAQQVPHIIDIEANEENQGGFKSGNAKDIEMRPRTNVPIVKTLNSLSEKIMANVAPSDSNAEDVSGTYDTYNQLALRDLKGDAKEHRIMLNVKEQNKFFSKHETAPSSNARLFEKQAPSDVLFEIQGDLETLEGDGAGGINLQAAIGFDEQSDSDDDAPKRAHVGSRSALKAADKDVMKGVRQQRAQKYGHDSDALTPMGLPAELARKCSLTNATTIEFLHQFWNAFLSGDADRAAELQYLAESLSRSIARINAVADEADKERDEIIRTRKKEIRDHFERTGKKIRWKADRVGGGRPAVMALMQPTIDALEKAQADYQRALAAEGIKVSTEA</sequence>
<evidence type="ECO:0000259" key="8">
    <source>
        <dbReference type="PROSITE" id="PS50858"/>
    </source>
</evidence>
<dbReference type="Gene3D" id="2.30.29.30">
    <property type="entry name" value="Pleckstrin-homology domain (PH domain)/Phosphotyrosine-binding domain (PTB)"/>
    <property type="match status" value="1"/>
</dbReference>
<feature type="domain" description="BSD" evidence="8">
    <location>
        <begin position="237"/>
        <end position="288"/>
    </location>
</feature>
<evidence type="ECO:0000256" key="2">
    <source>
        <dbReference type="ARBA" id="ARBA00009448"/>
    </source>
</evidence>
<evidence type="ECO:0000256" key="7">
    <source>
        <dbReference type="SAM" id="MobiDB-lite"/>
    </source>
</evidence>
<organism evidence="9 10">
    <name type="scientific">Fusarium piperis</name>
    <dbReference type="NCBI Taxonomy" id="1435070"/>
    <lineage>
        <taxon>Eukaryota</taxon>
        <taxon>Fungi</taxon>
        <taxon>Dikarya</taxon>
        <taxon>Ascomycota</taxon>
        <taxon>Pezizomycotina</taxon>
        <taxon>Sordariomycetes</taxon>
        <taxon>Hypocreomycetidae</taxon>
        <taxon>Hypocreales</taxon>
        <taxon>Nectriaceae</taxon>
        <taxon>Fusarium</taxon>
        <taxon>Fusarium solani species complex</taxon>
    </lineage>
</organism>
<dbReference type="CDD" id="cd13229">
    <property type="entry name" value="PH_TFIIH"/>
    <property type="match status" value="1"/>
</dbReference>
<dbReference type="GO" id="GO:0000439">
    <property type="term" value="C:transcription factor TFIIH core complex"/>
    <property type="evidence" value="ECO:0007669"/>
    <property type="project" value="InterPro"/>
</dbReference>
<feature type="region of interest" description="Disordered" evidence="7">
    <location>
        <begin position="105"/>
        <end position="138"/>
    </location>
</feature>
<keyword evidence="4" id="KW-0805">Transcription regulation</keyword>